<dbReference type="SUPFAM" id="SSF52738">
    <property type="entry name" value="Methylesterase CheB, C-terminal domain"/>
    <property type="match status" value="1"/>
</dbReference>
<dbReference type="PROSITE" id="PS50122">
    <property type="entry name" value="CHEB"/>
    <property type="match status" value="1"/>
</dbReference>
<reference evidence="7" key="1">
    <citation type="journal article" date="2019" name="Int. J. Syst. Evol. Microbiol.">
        <title>The Global Catalogue of Microorganisms (GCM) 10K type strain sequencing project: providing services to taxonomists for standard genome sequencing and annotation.</title>
        <authorList>
            <consortium name="The Broad Institute Genomics Platform"/>
            <consortium name="The Broad Institute Genome Sequencing Center for Infectious Disease"/>
            <person name="Wu L."/>
            <person name="Ma J."/>
        </authorList>
    </citation>
    <scope>NUCLEOTIDE SEQUENCE [LARGE SCALE GENOMIC DNA]</scope>
    <source>
        <strain evidence="7">KCTC 42805</strain>
    </source>
</reference>
<feature type="active site" evidence="4">
    <location>
        <position position="131"/>
    </location>
</feature>
<comment type="catalytic activity">
    <reaction evidence="3">
        <text>[protein]-L-glutamate 5-O-methyl ester + H2O = L-glutamyl-[protein] + methanol + H(+)</text>
        <dbReference type="Rhea" id="RHEA:23236"/>
        <dbReference type="Rhea" id="RHEA-COMP:10208"/>
        <dbReference type="Rhea" id="RHEA-COMP:10311"/>
        <dbReference type="ChEBI" id="CHEBI:15377"/>
        <dbReference type="ChEBI" id="CHEBI:15378"/>
        <dbReference type="ChEBI" id="CHEBI:17790"/>
        <dbReference type="ChEBI" id="CHEBI:29973"/>
        <dbReference type="ChEBI" id="CHEBI:82795"/>
        <dbReference type="EC" id="3.1.1.61"/>
    </reaction>
</comment>
<evidence type="ECO:0000256" key="1">
    <source>
        <dbReference type="ARBA" id="ARBA00022801"/>
    </source>
</evidence>
<evidence type="ECO:0000313" key="7">
    <source>
        <dbReference type="Proteomes" id="UP001597469"/>
    </source>
</evidence>
<gene>
    <name evidence="6" type="ORF">ACFSUS_15735</name>
</gene>
<evidence type="ECO:0000313" key="6">
    <source>
        <dbReference type="EMBL" id="MFD2572096.1"/>
    </source>
</evidence>
<comment type="caution">
    <text evidence="6">The sequence shown here is derived from an EMBL/GenBank/DDBJ whole genome shotgun (WGS) entry which is preliminary data.</text>
</comment>
<feature type="active site" evidence="4">
    <location>
        <position position="39"/>
    </location>
</feature>
<dbReference type="PANTHER" id="PTHR42872:SF6">
    <property type="entry name" value="PROTEIN-GLUTAMATE METHYLESTERASE_PROTEIN-GLUTAMINE GLUTAMINASE"/>
    <property type="match status" value="1"/>
</dbReference>
<dbReference type="InterPro" id="IPR000673">
    <property type="entry name" value="Sig_transdc_resp-reg_Me-estase"/>
</dbReference>
<feature type="active site" evidence="4">
    <location>
        <position position="12"/>
    </location>
</feature>
<evidence type="ECO:0000256" key="3">
    <source>
        <dbReference type="ARBA" id="ARBA00048267"/>
    </source>
</evidence>
<accession>A0ABW5M6W3</accession>
<dbReference type="CDD" id="cd16433">
    <property type="entry name" value="CheB"/>
    <property type="match status" value="1"/>
</dbReference>
<evidence type="ECO:0000256" key="4">
    <source>
        <dbReference type="PROSITE-ProRule" id="PRU00050"/>
    </source>
</evidence>
<keyword evidence="1 4" id="KW-0378">Hydrolase</keyword>
<dbReference type="PANTHER" id="PTHR42872">
    <property type="entry name" value="PROTEIN-GLUTAMATE METHYLESTERASE/PROTEIN-GLUTAMINE GLUTAMINASE"/>
    <property type="match status" value="1"/>
</dbReference>
<dbReference type="EMBL" id="JBHULN010000009">
    <property type="protein sequence ID" value="MFD2572096.1"/>
    <property type="molecule type" value="Genomic_DNA"/>
</dbReference>
<evidence type="ECO:0000256" key="2">
    <source>
        <dbReference type="ARBA" id="ARBA00039140"/>
    </source>
</evidence>
<name>A0ABW5M6W3_9BACT</name>
<dbReference type="Pfam" id="PF01339">
    <property type="entry name" value="CheB_methylest"/>
    <property type="match status" value="1"/>
</dbReference>
<keyword evidence="7" id="KW-1185">Reference proteome</keyword>
<dbReference type="Gene3D" id="3.40.50.180">
    <property type="entry name" value="Methylesterase CheB, C-terminal domain"/>
    <property type="match status" value="1"/>
</dbReference>
<dbReference type="InterPro" id="IPR035909">
    <property type="entry name" value="CheB_C"/>
</dbReference>
<organism evidence="6 7">
    <name type="scientific">Spirosoma soli</name>
    <dbReference type="NCBI Taxonomy" id="1770529"/>
    <lineage>
        <taxon>Bacteria</taxon>
        <taxon>Pseudomonadati</taxon>
        <taxon>Bacteroidota</taxon>
        <taxon>Cytophagia</taxon>
        <taxon>Cytophagales</taxon>
        <taxon>Cytophagaceae</taxon>
        <taxon>Spirosoma</taxon>
    </lineage>
</organism>
<dbReference type="EC" id="3.1.1.61" evidence="2"/>
<sequence length="348" mass="38014">MNNRDIIVIGASAGGVTALKQVLSALPAGFTTPIFVVQHVAPYTTSLLPQVLNHAGRLKAVHPKDNEVIQPGYVYVAPPDHHLLIEDHHVIVKKGPKENRFRPSIDALFRSAAYTFGTRVIGVVLTGLLNDGTSGMWSVKRMGGLCVVQAPEDAMYASMPESVMEFVEVDYVVPLTEIASLLCKLTQDEAPEAPSISQAEKDRIETEVQIAAQENAFNMGVLSMGNPTFLTCPECHGALVGFKEGKLIRYRCHTGHAYTASALLAEVTKSVEEAFWNTIRGLEETVMLLDQSATLLEEAGDHEGAAEFRRRADNTRERAEKLHELVYKQEQMSAASVIDLTKNSESSA</sequence>
<dbReference type="PIRSF" id="PIRSF036461">
    <property type="entry name" value="Chmtx_methlestr"/>
    <property type="match status" value="1"/>
</dbReference>
<keyword evidence="4" id="KW-0145">Chemotaxis</keyword>
<protein>
    <recommendedName>
        <fullName evidence="2">protein-glutamate methylesterase</fullName>
        <ecNumber evidence="2">3.1.1.61</ecNumber>
    </recommendedName>
</protein>
<dbReference type="RefSeq" id="WP_381524195.1">
    <property type="nucleotide sequence ID" value="NZ_JBHULN010000009.1"/>
</dbReference>
<dbReference type="InterPro" id="IPR011247">
    <property type="entry name" value="Chemotax_prot-Glu_Me-esterase"/>
</dbReference>
<feature type="domain" description="CheB-type methylesterase" evidence="5">
    <location>
        <begin position="1"/>
        <end position="189"/>
    </location>
</feature>
<dbReference type="Proteomes" id="UP001597469">
    <property type="component" value="Unassembled WGS sequence"/>
</dbReference>
<proteinExistence type="predicted"/>
<evidence type="ECO:0000259" key="5">
    <source>
        <dbReference type="PROSITE" id="PS50122"/>
    </source>
</evidence>